<feature type="domain" description="HTH araC/xylS-type" evidence="4">
    <location>
        <begin position="157"/>
        <end position="259"/>
    </location>
</feature>
<evidence type="ECO:0000313" key="6">
    <source>
        <dbReference type="Proteomes" id="UP000627292"/>
    </source>
</evidence>
<name>A0A917J0T8_9BACT</name>
<reference evidence="5" key="2">
    <citation type="submission" date="2020-09" db="EMBL/GenBank/DDBJ databases">
        <authorList>
            <person name="Sun Q."/>
            <person name="Zhou Y."/>
        </authorList>
    </citation>
    <scope>NUCLEOTIDE SEQUENCE</scope>
    <source>
        <strain evidence="5">CGMCC 1.15290</strain>
    </source>
</reference>
<dbReference type="PROSITE" id="PS01124">
    <property type="entry name" value="HTH_ARAC_FAMILY_2"/>
    <property type="match status" value="1"/>
</dbReference>
<accession>A0A917J0T8</accession>
<keyword evidence="2" id="KW-0238">DNA-binding</keyword>
<dbReference type="GO" id="GO:0043565">
    <property type="term" value="F:sequence-specific DNA binding"/>
    <property type="evidence" value="ECO:0007669"/>
    <property type="project" value="InterPro"/>
</dbReference>
<comment type="caution">
    <text evidence="5">The sequence shown here is derived from an EMBL/GenBank/DDBJ whole genome shotgun (WGS) entry which is preliminary data.</text>
</comment>
<dbReference type="SUPFAM" id="SSF46689">
    <property type="entry name" value="Homeodomain-like"/>
    <property type="match status" value="1"/>
</dbReference>
<dbReference type="RefSeq" id="WP_188955716.1">
    <property type="nucleotide sequence ID" value="NZ_BMIB01000004.1"/>
</dbReference>
<evidence type="ECO:0000256" key="1">
    <source>
        <dbReference type="ARBA" id="ARBA00023015"/>
    </source>
</evidence>
<dbReference type="InterPro" id="IPR050204">
    <property type="entry name" value="AraC_XylS_family_regulators"/>
</dbReference>
<proteinExistence type="predicted"/>
<dbReference type="SMART" id="SM00342">
    <property type="entry name" value="HTH_ARAC"/>
    <property type="match status" value="1"/>
</dbReference>
<keyword evidence="1" id="KW-0805">Transcription regulation</keyword>
<evidence type="ECO:0000256" key="2">
    <source>
        <dbReference type="ARBA" id="ARBA00023125"/>
    </source>
</evidence>
<dbReference type="Gene3D" id="1.10.10.60">
    <property type="entry name" value="Homeodomain-like"/>
    <property type="match status" value="1"/>
</dbReference>
<dbReference type="PANTHER" id="PTHR46796:SF13">
    <property type="entry name" value="HTH-TYPE TRANSCRIPTIONAL ACTIVATOR RHAS"/>
    <property type="match status" value="1"/>
</dbReference>
<dbReference type="EMBL" id="BMIB01000004">
    <property type="protein sequence ID" value="GGH76054.1"/>
    <property type="molecule type" value="Genomic_DNA"/>
</dbReference>
<evidence type="ECO:0000313" key="5">
    <source>
        <dbReference type="EMBL" id="GGH76054.1"/>
    </source>
</evidence>
<dbReference type="InterPro" id="IPR046532">
    <property type="entry name" value="DUF6597"/>
</dbReference>
<evidence type="ECO:0000259" key="4">
    <source>
        <dbReference type="PROSITE" id="PS01124"/>
    </source>
</evidence>
<gene>
    <name evidence="5" type="ORF">GCM10011379_40310</name>
</gene>
<keyword evidence="6" id="KW-1185">Reference proteome</keyword>
<dbReference type="Pfam" id="PF20240">
    <property type="entry name" value="DUF6597"/>
    <property type="match status" value="1"/>
</dbReference>
<sequence>MQAPTHISIPEKLKPYVAQVWYVESASAHVIPVFADGATGIIFQHSAGDAGMTAGGTHTRKLAPTFLFGQTVAPLTLSTTQPSRLLGLLFHSHVMPSIFRSPAKELTDECIDLSLLPSVPRIHLNEQLWNITSPQQQAELLFYYLEKLIEKNNTPPDKGMHYATSRIMQLNGQASLKDLQRELNVTERTFERRFEQHVGISPRLYSGIAQFQAALKQLRAGRFSRLSDIAYESGYADQSHFIRQFKKFTHTTPLDFYRQLPGCPSLY</sequence>
<dbReference type="InterPro" id="IPR018060">
    <property type="entry name" value="HTH_AraC"/>
</dbReference>
<dbReference type="Proteomes" id="UP000627292">
    <property type="component" value="Unassembled WGS sequence"/>
</dbReference>
<evidence type="ECO:0000256" key="3">
    <source>
        <dbReference type="ARBA" id="ARBA00023163"/>
    </source>
</evidence>
<keyword evidence="3" id="KW-0804">Transcription</keyword>
<dbReference type="AlphaFoldDB" id="A0A917J0T8"/>
<dbReference type="Pfam" id="PF12833">
    <property type="entry name" value="HTH_18"/>
    <property type="match status" value="1"/>
</dbReference>
<dbReference type="InterPro" id="IPR009057">
    <property type="entry name" value="Homeodomain-like_sf"/>
</dbReference>
<organism evidence="5 6">
    <name type="scientific">Filimonas zeae</name>
    <dbReference type="NCBI Taxonomy" id="1737353"/>
    <lineage>
        <taxon>Bacteria</taxon>
        <taxon>Pseudomonadati</taxon>
        <taxon>Bacteroidota</taxon>
        <taxon>Chitinophagia</taxon>
        <taxon>Chitinophagales</taxon>
        <taxon>Chitinophagaceae</taxon>
        <taxon>Filimonas</taxon>
    </lineage>
</organism>
<dbReference type="PANTHER" id="PTHR46796">
    <property type="entry name" value="HTH-TYPE TRANSCRIPTIONAL ACTIVATOR RHAS-RELATED"/>
    <property type="match status" value="1"/>
</dbReference>
<dbReference type="GO" id="GO:0003700">
    <property type="term" value="F:DNA-binding transcription factor activity"/>
    <property type="evidence" value="ECO:0007669"/>
    <property type="project" value="InterPro"/>
</dbReference>
<reference evidence="5" key="1">
    <citation type="journal article" date="2014" name="Int. J. Syst. Evol. Microbiol.">
        <title>Complete genome sequence of Corynebacterium casei LMG S-19264T (=DSM 44701T), isolated from a smear-ripened cheese.</title>
        <authorList>
            <consortium name="US DOE Joint Genome Institute (JGI-PGF)"/>
            <person name="Walter F."/>
            <person name="Albersmeier A."/>
            <person name="Kalinowski J."/>
            <person name="Ruckert C."/>
        </authorList>
    </citation>
    <scope>NUCLEOTIDE SEQUENCE</scope>
    <source>
        <strain evidence="5">CGMCC 1.15290</strain>
    </source>
</reference>
<protein>
    <recommendedName>
        <fullName evidence="4">HTH araC/xylS-type domain-containing protein</fullName>
    </recommendedName>
</protein>